<accession>A0A645BB71</accession>
<sequence>MSDIRFGTKWAHADYGLIVAPYAIPMPEPQTNFVEIPGRDGALDLSEAFGTVRYYDRTISLTLFVHTPFNTLISSFAADVHGRRMNVIFDRDPAYYYDVRVTIEDVERHWGYCELSLECRAKPYKLEHFETTITVLPAGSASVTLSNSRMPVAPTITVSAEMILAFTINEKDFSFMLPAGTHTIPSLVLSEGDTKIGITGTGSATFTYRKGAL</sequence>
<protein>
    <recommendedName>
        <fullName evidence="2">Phage tail protein</fullName>
    </recommendedName>
</protein>
<dbReference type="EMBL" id="VSSQ01019004">
    <property type="protein sequence ID" value="MPM62700.1"/>
    <property type="molecule type" value="Genomic_DNA"/>
</dbReference>
<reference evidence="1" key="1">
    <citation type="submission" date="2019-08" db="EMBL/GenBank/DDBJ databases">
        <authorList>
            <person name="Kucharzyk K."/>
            <person name="Murdoch R.W."/>
            <person name="Higgins S."/>
            <person name="Loffler F."/>
        </authorList>
    </citation>
    <scope>NUCLEOTIDE SEQUENCE</scope>
</reference>
<gene>
    <name evidence="1" type="ORF">SDC9_109577</name>
</gene>
<organism evidence="1">
    <name type="scientific">bioreactor metagenome</name>
    <dbReference type="NCBI Taxonomy" id="1076179"/>
    <lineage>
        <taxon>unclassified sequences</taxon>
        <taxon>metagenomes</taxon>
        <taxon>ecological metagenomes</taxon>
    </lineage>
</organism>
<evidence type="ECO:0008006" key="2">
    <source>
        <dbReference type="Google" id="ProtNLM"/>
    </source>
</evidence>
<proteinExistence type="predicted"/>
<dbReference type="AlphaFoldDB" id="A0A645BB71"/>
<name>A0A645BB71_9ZZZZ</name>
<comment type="caution">
    <text evidence="1">The sequence shown here is derived from an EMBL/GenBank/DDBJ whole genome shotgun (WGS) entry which is preliminary data.</text>
</comment>
<evidence type="ECO:0000313" key="1">
    <source>
        <dbReference type="EMBL" id="MPM62700.1"/>
    </source>
</evidence>
<dbReference type="Gene3D" id="2.40.30.200">
    <property type="match status" value="1"/>
</dbReference>